<comment type="caution">
    <text evidence="6">The sequence shown here is derived from an EMBL/GenBank/DDBJ whole genome shotgun (WGS) entry which is preliminary data.</text>
</comment>
<dbReference type="FunFam" id="1.10.10.10:FF:000001">
    <property type="entry name" value="LysR family transcriptional regulator"/>
    <property type="match status" value="1"/>
</dbReference>
<dbReference type="InterPro" id="IPR000847">
    <property type="entry name" value="LysR_HTH_N"/>
</dbReference>
<protein>
    <submittedName>
        <fullName evidence="6">LysR family transcriptional regulator</fullName>
    </submittedName>
</protein>
<dbReference type="PANTHER" id="PTHR30419">
    <property type="entry name" value="HTH-TYPE TRANSCRIPTIONAL REGULATOR YBHD"/>
    <property type="match status" value="1"/>
</dbReference>
<keyword evidence="2" id="KW-0805">Transcription regulation</keyword>
<dbReference type="InterPro" id="IPR036388">
    <property type="entry name" value="WH-like_DNA-bd_sf"/>
</dbReference>
<gene>
    <name evidence="6" type="ORF">I8E28_14270</name>
</gene>
<dbReference type="Gene3D" id="3.40.190.290">
    <property type="match status" value="1"/>
</dbReference>
<evidence type="ECO:0000256" key="1">
    <source>
        <dbReference type="ARBA" id="ARBA00009437"/>
    </source>
</evidence>
<dbReference type="Pfam" id="PF00126">
    <property type="entry name" value="HTH_1"/>
    <property type="match status" value="1"/>
</dbReference>
<reference evidence="6" key="1">
    <citation type="submission" date="2020-12" db="EMBL/GenBank/DDBJ databases">
        <title>Ramlibacter sp. nov., isolated from a freshwater alga, Cryptomonas.</title>
        <authorList>
            <person name="Kim H.M."/>
            <person name="Jeon C.O."/>
        </authorList>
    </citation>
    <scope>NUCLEOTIDE SEQUENCE</scope>
    <source>
        <strain evidence="6">CrO1</strain>
    </source>
</reference>
<organism evidence="6 7">
    <name type="scientific">Ramlibacter algicola</name>
    <dbReference type="NCBI Taxonomy" id="2795217"/>
    <lineage>
        <taxon>Bacteria</taxon>
        <taxon>Pseudomonadati</taxon>
        <taxon>Pseudomonadota</taxon>
        <taxon>Betaproteobacteria</taxon>
        <taxon>Burkholderiales</taxon>
        <taxon>Comamonadaceae</taxon>
        <taxon>Ramlibacter</taxon>
    </lineage>
</organism>
<keyword evidence="4" id="KW-0804">Transcription</keyword>
<dbReference type="EMBL" id="JAEDAO010000001">
    <property type="protein sequence ID" value="MBK0393760.1"/>
    <property type="molecule type" value="Genomic_DNA"/>
</dbReference>
<evidence type="ECO:0000313" key="6">
    <source>
        <dbReference type="EMBL" id="MBK0393760.1"/>
    </source>
</evidence>
<evidence type="ECO:0000256" key="4">
    <source>
        <dbReference type="ARBA" id="ARBA00023163"/>
    </source>
</evidence>
<keyword evidence="7" id="KW-1185">Reference proteome</keyword>
<evidence type="ECO:0000256" key="2">
    <source>
        <dbReference type="ARBA" id="ARBA00023015"/>
    </source>
</evidence>
<dbReference type="AlphaFoldDB" id="A0A934US17"/>
<dbReference type="Proteomes" id="UP000617041">
    <property type="component" value="Unassembled WGS sequence"/>
</dbReference>
<keyword evidence="3" id="KW-0238">DNA-binding</keyword>
<evidence type="ECO:0000259" key="5">
    <source>
        <dbReference type="PROSITE" id="PS50931"/>
    </source>
</evidence>
<dbReference type="GO" id="GO:0005829">
    <property type="term" value="C:cytosol"/>
    <property type="evidence" value="ECO:0007669"/>
    <property type="project" value="TreeGrafter"/>
</dbReference>
<dbReference type="Gene3D" id="1.10.10.10">
    <property type="entry name" value="Winged helix-like DNA-binding domain superfamily/Winged helix DNA-binding domain"/>
    <property type="match status" value="1"/>
</dbReference>
<comment type="similarity">
    <text evidence="1">Belongs to the LysR transcriptional regulatory family.</text>
</comment>
<proteinExistence type="inferred from homology"/>
<dbReference type="PANTHER" id="PTHR30419:SF8">
    <property type="entry name" value="NITROGEN ASSIMILATION TRANSCRIPTIONAL ACTIVATOR-RELATED"/>
    <property type="match status" value="1"/>
</dbReference>
<dbReference type="InterPro" id="IPR036390">
    <property type="entry name" value="WH_DNA-bd_sf"/>
</dbReference>
<dbReference type="SUPFAM" id="SSF53850">
    <property type="entry name" value="Periplasmic binding protein-like II"/>
    <property type="match status" value="1"/>
</dbReference>
<dbReference type="GO" id="GO:0003700">
    <property type="term" value="F:DNA-binding transcription factor activity"/>
    <property type="evidence" value="ECO:0007669"/>
    <property type="project" value="InterPro"/>
</dbReference>
<dbReference type="PROSITE" id="PS50931">
    <property type="entry name" value="HTH_LYSR"/>
    <property type="match status" value="1"/>
</dbReference>
<sequence>MMPTLKQLEAFVAIARTGSFSAAARIVHVSQPALTAVIKNLEQQLGVSLFERTARGVTMTTAGRELLPTVDRLLTELNETLANVLSGTAPRGGTVTLACIPSAGSQFLPPLIAGFNLEHPTVRIDLRDAMTENREIVRMVRAGDIDCGVASAMPDAAELQFRHLYDDELVAIVPAAYGDDSLTRLTWKDFSALPLVGMATNSYVRLLVDQTFAAIGVSKRPVAQVSLITTAIGMARAGIGATVLPLRAARACDLSAVKTLALVEPTVRRPIGFLYRSMAELSPAAKLFLRYVLQHPPAPVG</sequence>
<dbReference type="SUPFAM" id="SSF46785">
    <property type="entry name" value="Winged helix' DNA-binding domain"/>
    <property type="match status" value="1"/>
</dbReference>
<dbReference type="InterPro" id="IPR005119">
    <property type="entry name" value="LysR_subst-bd"/>
</dbReference>
<dbReference type="GO" id="GO:0003677">
    <property type="term" value="F:DNA binding"/>
    <property type="evidence" value="ECO:0007669"/>
    <property type="project" value="UniProtKB-KW"/>
</dbReference>
<name>A0A934US17_9BURK</name>
<feature type="domain" description="HTH lysR-type" evidence="5">
    <location>
        <begin position="3"/>
        <end position="60"/>
    </location>
</feature>
<accession>A0A934US17</accession>
<dbReference type="Pfam" id="PF03466">
    <property type="entry name" value="LysR_substrate"/>
    <property type="match status" value="1"/>
</dbReference>
<dbReference type="InterPro" id="IPR050950">
    <property type="entry name" value="HTH-type_LysR_regulators"/>
</dbReference>
<dbReference type="CDD" id="cd08440">
    <property type="entry name" value="PBP2_LTTR_like_4"/>
    <property type="match status" value="1"/>
</dbReference>
<dbReference type="PRINTS" id="PR00039">
    <property type="entry name" value="HTHLYSR"/>
</dbReference>
<evidence type="ECO:0000256" key="3">
    <source>
        <dbReference type="ARBA" id="ARBA00023125"/>
    </source>
</evidence>
<evidence type="ECO:0000313" key="7">
    <source>
        <dbReference type="Proteomes" id="UP000617041"/>
    </source>
</evidence>